<proteinExistence type="predicted"/>
<dbReference type="Pfam" id="PF00752">
    <property type="entry name" value="XPG_N"/>
    <property type="match status" value="1"/>
</dbReference>
<comment type="caution">
    <text evidence="2">The sequence shown here is derived from an EMBL/GenBank/DDBJ whole genome shotgun (WGS) entry which is preliminary data.</text>
</comment>
<sequence length="127" mass="13991">MCLGFLTPFIRAHAVSEIQDCAIAVDATYYLQQFIDVPDLEPLLPALGGQTGIQGRLSADLDQWKAHGVTPFFVFDGQSMTGQDEVTVKRGIDVLEKSDYAWDIYFNGQANEAVVAFGRNSSMSRII</sequence>
<dbReference type="InterPro" id="IPR006085">
    <property type="entry name" value="XPG_DNA_repair_N"/>
</dbReference>
<feature type="domain" description="XPG N-terminal" evidence="1">
    <location>
        <begin position="10"/>
        <end position="90"/>
    </location>
</feature>
<name>A0AA40CEV3_9PEZI</name>
<keyword evidence="3" id="KW-1185">Reference proteome</keyword>
<evidence type="ECO:0000313" key="3">
    <source>
        <dbReference type="Proteomes" id="UP001174934"/>
    </source>
</evidence>
<dbReference type="AlphaFoldDB" id="A0AA40CEV3"/>
<dbReference type="SUPFAM" id="SSF88723">
    <property type="entry name" value="PIN domain-like"/>
    <property type="match status" value="1"/>
</dbReference>
<protein>
    <recommendedName>
        <fullName evidence="1">XPG N-terminal domain-containing protein</fullName>
    </recommendedName>
</protein>
<evidence type="ECO:0000313" key="2">
    <source>
        <dbReference type="EMBL" id="KAK0636201.1"/>
    </source>
</evidence>
<dbReference type="Proteomes" id="UP001174934">
    <property type="component" value="Unassembled WGS sequence"/>
</dbReference>
<reference evidence="2" key="1">
    <citation type="submission" date="2023-06" db="EMBL/GenBank/DDBJ databases">
        <title>Genome-scale phylogeny and comparative genomics of the fungal order Sordariales.</title>
        <authorList>
            <consortium name="Lawrence Berkeley National Laboratory"/>
            <person name="Hensen N."/>
            <person name="Bonometti L."/>
            <person name="Westerberg I."/>
            <person name="Brannstrom I.O."/>
            <person name="Guillou S."/>
            <person name="Cros-Aarteil S."/>
            <person name="Calhoun S."/>
            <person name="Haridas S."/>
            <person name="Kuo A."/>
            <person name="Mondo S."/>
            <person name="Pangilinan J."/>
            <person name="Riley R."/>
            <person name="LaButti K."/>
            <person name="Andreopoulos B."/>
            <person name="Lipzen A."/>
            <person name="Chen C."/>
            <person name="Yanf M."/>
            <person name="Daum C."/>
            <person name="Ng V."/>
            <person name="Clum A."/>
            <person name="Steindorff A."/>
            <person name="Ohm R."/>
            <person name="Martin F."/>
            <person name="Silar P."/>
            <person name="Natvig D."/>
            <person name="Lalanne C."/>
            <person name="Gautier V."/>
            <person name="Ament-velasquez S.L."/>
            <person name="Kruys A."/>
            <person name="Hutchinson M.I."/>
            <person name="Powell A.J."/>
            <person name="Barry K."/>
            <person name="Miller A.N."/>
            <person name="Grigoriev I.V."/>
            <person name="Debuchy R."/>
            <person name="Gladieux P."/>
            <person name="Thoren M.H."/>
            <person name="Johannesson H."/>
        </authorList>
    </citation>
    <scope>NUCLEOTIDE SEQUENCE</scope>
    <source>
        <strain evidence="2">SMH3391-2</strain>
    </source>
</reference>
<dbReference type="InterPro" id="IPR029060">
    <property type="entry name" value="PIN-like_dom_sf"/>
</dbReference>
<dbReference type="GO" id="GO:0004518">
    <property type="term" value="F:nuclease activity"/>
    <property type="evidence" value="ECO:0007669"/>
    <property type="project" value="InterPro"/>
</dbReference>
<accession>A0AA40CEV3</accession>
<dbReference type="EMBL" id="JAULSR010000001">
    <property type="protein sequence ID" value="KAK0636201.1"/>
    <property type="molecule type" value="Genomic_DNA"/>
</dbReference>
<organism evidence="2 3">
    <name type="scientific">Bombardia bombarda</name>
    <dbReference type="NCBI Taxonomy" id="252184"/>
    <lineage>
        <taxon>Eukaryota</taxon>
        <taxon>Fungi</taxon>
        <taxon>Dikarya</taxon>
        <taxon>Ascomycota</taxon>
        <taxon>Pezizomycotina</taxon>
        <taxon>Sordariomycetes</taxon>
        <taxon>Sordariomycetidae</taxon>
        <taxon>Sordariales</taxon>
        <taxon>Lasiosphaeriaceae</taxon>
        <taxon>Bombardia</taxon>
    </lineage>
</organism>
<dbReference type="Gene3D" id="3.40.50.1010">
    <property type="entry name" value="5'-nuclease"/>
    <property type="match status" value="1"/>
</dbReference>
<evidence type="ECO:0000259" key="1">
    <source>
        <dbReference type="Pfam" id="PF00752"/>
    </source>
</evidence>
<gene>
    <name evidence="2" type="ORF">B0T17DRAFT_71778</name>
</gene>